<evidence type="ECO:0000313" key="3">
    <source>
        <dbReference type="EMBL" id="KAA0196594.1"/>
    </source>
</evidence>
<dbReference type="PANTHER" id="PTHR11328:SF28">
    <property type="entry name" value="MAJOR FACILITATOR SUPERFAMILY DOMAIN-CONTAINING PROTEIN 12"/>
    <property type="match status" value="1"/>
</dbReference>
<feature type="transmembrane region" description="Helical" evidence="2">
    <location>
        <begin position="315"/>
        <end position="341"/>
    </location>
</feature>
<dbReference type="EMBL" id="LUCM01002925">
    <property type="protein sequence ID" value="KAA0196594.1"/>
    <property type="molecule type" value="Genomic_DNA"/>
</dbReference>
<dbReference type="GO" id="GO:0015293">
    <property type="term" value="F:symporter activity"/>
    <property type="evidence" value="ECO:0007669"/>
    <property type="project" value="InterPro"/>
</dbReference>
<evidence type="ECO:0000256" key="2">
    <source>
        <dbReference type="SAM" id="Phobius"/>
    </source>
</evidence>
<feature type="transmembrane region" description="Helical" evidence="2">
    <location>
        <begin position="393"/>
        <end position="412"/>
    </location>
</feature>
<dbReference type="AlphaFoldDB" id="A0A8E0VP51"/>
<comment type="caution">
    <text evidence="3">The sequence shown here is derived from an EMBL/GenBank/DDBJ whole genome shotgun (WGS) entry which is preliminary data.</text>
</comment>
<dbReference type="GO" id="GO:0008643">
    <property type="term" value="P:carbohydrate transport"/>
    <property type="evidence" value="ECO:0007669"/>
    <property type="project" value="InterPro"/>
</dbReference>
<feature type="transmembrane region" description="Helical" evidence="2">
    <location>
        <begin position="291"/>
        <end position="309"/>
    </location>
</feature>
<proteinExistence type="inferred from homology"/>
<feature type="transmembrane region" description="Helical" evidence="2">
    <location>
        <begin position="123"/>
        <end position="142"/>
    </location>
</feature>
<dbReference type="PANTHER" id="PTHR11328">
    <property type="entry name" value="MAJOR FACILITATOR SUPERFAMILY DOMAIN-CONTAINING PROTEIN"/>
    <property type="match status" value="1"/>
</dbReference>
<keyword evidence="2" id="KW-1133">Transmembrane helix</keyword>
<keyword evidence="2" id="KW-0812">Transmembrane</keyword>
<evidence type="ECO:0000313" key="4">
    <source>
        <dbReference type="Proteomes" id="UP000728185"/>
    </source>
</evidence>
<keyword evidence="2" id="KW-0472">Membrane</keyword>
<protein>
    <submittedName>
        <fullName evidence="3">Major facilitator superfamily domain-containing protein 12</fullName>
    </submittedName>
</protein>
<feature type="transmembrane region" description="Helical" evidence="2">
    <location>
        <begin position="263"/>
        <end position="279"/>
    </location>
</feature>
<keyword evidence="4" id="KW-1185">Reference proteome</keyword>
<dbReference type="GO" id="GO:0005886">
    <property type="term" value="C:plasma membrane"/>
    <property type="evidence" value="ECO:0007669"/>
    <property type="project" value="TreeGrafter"/>
</dbReference>
<name>A0A8E0VP51_9TREM</name>
<organism evidence="3 4">
    <name type="scientific">Fasciolopsis buskii</name>
    <dbReference type="NCBI Taxonomy" id="27845"/>
    <lineage>
        <taxon>Eukaryota</taxon>
        <taxon>Metazoa</taxon>
        <taxon>Spiralia</taxon>
        <taxon>Lophotrochozoa</taxon>
        <taxon>Platyhelminthes</taxon>
        <taxon>Trematoda</taxon>
        <taxon>Digenea</taxon>
        <taxon>Plagiorchiida</taxon>
        <taxon>Echinostomata</taxon>
        <taxon>Echinostomatoidea</taxon>
        <taxon>Fasciolidae</taxon>
        <taxon>Fasciolopsis</taxon>
    </lineage>
</organism>
<gene>
    <name evidence="3" type="ORF">FBUS_09043</name>
</gene>
<dbReference type="OrthoDB" id="1730117at2759"/>
<feature type="transmembrane region" description="Helical" evidence="2">
    <location>
        <begin position="52"/>
        <end position="75"/>
    </location>
</feature>
<dbReference type="Proteomes" id="UP000728185">
    <property type="component" value="Unassembled WGS sequence"/>
</dbReference>
<reference evidence="3" key="1">
    <citation type="submission" date="2019-05" db="EMBL/GenBank/DDBJ databases">
        <title>Annotation for the trematode Fasciolopsis buski.</title>
        <authorList>
            <person name="Choi Y.-J."/>
        </authorList>
    </citation>
    <scope>NUCLEOTIDE SEQUENCE</scope>
    <source>
        <strain evidence="3">HT</strain>
        <tissue evidence="3">Whole worm</tissue>
    </source>
</reference>
<evidence type="ECO:0000256" key="1">
    <source>
        <dbReference type="ARBA" id="ARBA00008335"/>
    </source>
</evidence>
<dbReference type="InterPro" id="IPR039672">
    <property type="entry name" value="MFS_2"/>
</dbReference>
<sequence>MCLFFPNLITNSSLAVHTLQVGWAAVQITHLAMMNDLTLEPGERTLLTSLRYLFTVLSNLAVYLCTFFLLHHAAIDPRPHNGTEPLNSSYKPSHFEHHPVVGSHPLQNDVDFGADDLPAFRNLSLAIIAVGGLVTVIFHLCVRASDFLVVPPVTGPTETTPLREVELEARKKLPDRMEHQINSWRDWLSLPLFWVQGLFYMTVRLTVNVSQASSKWNPLYWVREFLIDSISIRLFYEDRKFRFIAYITVYLLHSLLLPKQTMALVPLTIYLTSMATLLFQKPVQDKISREFNSLIGMVIVMVFCIMVKFPGSPVVLARVYIAAGILGVGCTIILITGLAMVSDLIGKNPENGAFVYGYMSFTDKLANGIVIQLVESLCNAVKDDRYYENVESYGIGAIAAIGLMFLIIQTAVKWRTYGHVSLFFAQSSTVQS</sequence>
<comment type="similarity">
    <text evidence="1">Belongs to the major facilitator superfamily.</text>
</comment>
<feature type="transmembrane region" description="Helical" evidence="2">
    <location>
        <begin position="241"/>
        <end position="257"/>
    </location>
</feature>
<dbReference type="Gene3D" id="1.20.1250.20">
    <property type="entry name" value="MFS general substrate transporter like domains"/>
    <property type="match status" value="1"/>
</dbReference>
<accession>A0A8E0VP51</accession>
<dbReference type="SUPFAM" id="SSF103473">
    <property type="entry name" value="MFS general substrate transporter"/>
    <property type="match status" value="1"/>
</dbReference>
<dbReference type="InterPro" id="IPR036259">
    <property type="entry name" value="MFS_trans_sf"/>
</dbReference>